<sequence length="225" mass="25416">MASNKQNASPNSSSAAVVTPRFSDHSAMAARAKLPSVAIVDLYMSQKWHSVPKITDGDIPDTFNVSSTTNQERPLAENNTRMLAKRPEVWPNTFVIPSNPSQRIGFEAIHPRTPFLPPIWRQEQEYDAKDASYKVPTQFIIPFDASLPSDGDMRAMLPVFIRLDSIGWVPGLYSLHRPILVFWGTRNRGDFVDGTKWRYFMGGDQSAICYRDHQWQMGGLFAPED</sequence>
<evidence type="ECO:0000313" key="1">
    <source>
        <dbReference type="EMBL" id="QSZ34864.1"/>
    </source>
</evidence>
<proteinExistence type="predicted"/>
<organism evidence="1 2">
    <name type="scientific">Monilinia vaccinii-corymbosi</name>
    <dbReference type="NCBI Taxonomy" id="61207"/>
    <lineage>
        <taxon>Eukaryota</taxon>
        <taxon>Fungi</taxon>
        <taxon>Dikarya</taxon>
        <taxon>Ascomycota</taxon>
        <taxon>Pezizomycotina</taxon>
        <taxon>Leotiomycetes</taxon>
        <taxon>Helotiales</taxon>
        <taxon>Sclerotiniaceae</taxon>
        <taxon>Monilinia</taxon>
    </lineage>
</organism>
<dbReference type="Proteomes" id="UP000672032">
    <property type="component" value="Chromosome 5"/>
</dbReference>
<reference evidence="1" key="1">
    <citation type="submission" date="2020-10" db="EMBL/GenBank/DDBJ databases">
        <title>Genome Sequence of Monilinia vaccinii-corymbosi Sheds Light on Mummy Berry Disease Infection of Blueberry and Mating Type.</title>
        <authorList>
            <person name="Yow A.G."/>
            <person name="Zhang Y."/>
            <person name="Bansal K."/>
            <person name="Eacker S.M."/>
            <person name="Sullivan S."/>
            <person name="Liachko I."/>
            <person name="Cubeta M.A."/>
            <person name="Rollins J.A."/>
            <person name="Ashrafi H."/>
        </authorList>
    </citation>
    <scope>NUCLEOTIDE SEQUENCE</scope>
    <source>
        <strain evidence="1">RL-1</strain>
    </source>
</reference>
<keyword evidence="2" id="KW-1185">Reference proteome</keyword>
<accession>A0A8A3PIN0</accession>
<gene>
    <name evidence="1" type="ORF">DSL72_007723</name>
</gene>
<dbReference type="EMBL" id="CP063409">
    <property type="protein sequence ID" value="QSZ34864.1"/>
    <property type="molecule type" value="Genomic_DNA"/>
</dbReference>
<name>A0A8A3PIN0_9HELO</name>
<evidence type="ECO:0000313" key="2">
    <source>
        <dbReference type="Proteomes" id="UP000672032"/>
    </source>
</evidence>
<protein>
    <submittedName>
        <fullName evidence="1">Uncharacterized protein</fullName>
    </submittedName>
</protein>
<dbReference type="AlphaFoldDB" id="A0A8A3PIN0"/>